<dbReference type="PRINTS" id="PR00260">
    <property type="entry name" value="CHEMTRNSDUCR"/>
</dbReference>
<dbReference type="GO" id="GO:0005886">
    <property type="term" value="C:plasma membrane"/>
    <property type="evidence" value="ECO:0007669"/>
    <property type="project" value="UniProtKB-SubCell"/>
</dbReference>
<dbReference type="SMART" id="SM00304">
    <property type="entry name" value="HAMP"/>
    <property type="match status" value="1"/>
</dbReference>
<dbReference type="Pfam" id="PF00672">
    <property type="entry name" value="HAMP"/>
    <property type="match status" value="1"/>
</dbReference>
<evidence type="ECO:0000256" key="9">
    <source>
        <dbReference type="PROSITE-ProRule" id="PRU00284"/>
    </source>
</evidence>
<accession>A0A841KPA1</accession>
<dbReference type="InterPro" id="IPR004090">
    <property type="entry name" value="Chemotax_Me-accpt_rcpt"/>
</dbReference>
<evidence type="ECO:0000256" key="5">
    <source>
        <dbReference type="ARBA" id="ARBA00022989"/>
    </source>
</evidence>
<evidence type="ECO:0000313" key="13">
    <source>
        <dbReference type="EMBL" id="MBB6215131.1"/>
    </source>
</evidence>
<keyword evidence="6" id="KW-0472">Membrane</keyword>
<dbReference type="PANTHER" id="PTHR32089:SF112">
    <property type="entry name" value="LYSOZYME-LIKE PROTEIN-RELATED"/>
    <property type="match status" value="1"/>
</dbReference>
<gene>
    <name evidence="13" type="ORF">HNQ80_001220</name>
</gene>
<keyword evidence="10" id="KW-0175">Coiled coil</keyword>
<comment type="subcellular location">
    <subcellularLocation>
        <location evidence="1">Cell membrane</location>
        <topology evidence="1">Multi-pass membrane protein</topology>
    </subcellularLocation>
</comment>
<keyword evidence="2" id="KW-1003">Cell membrane</keyword>
<evidence type="ECO:0000256" key="8">
    <source>
        <dbReference type="ARBA" id="ARBA00029447"/>
    </source>
</evidence>
<evidence type="ECO:0000256" key="4">
    <source>
        <dbReference type="ARBA" id="ARBA00022692"/>
    </source>
</evidence>
<evidence type="ECO:0000259" key="11">
    <source>
        <dbReference type="PROSITE" id="PS50111"/>
    </source>
</evidence>
<organism evidence="13 14">
    <name type="scientific">Anaerosolibacter carboniphilus</name>
    <dbReference type="NCBI Taxonomy" id="1417629"/>
    <lineage>
        <taxon>Bacteria</taxon>
        <taxon>Bacillati</taxon>
        <taxon>Bacillota</taxon>
        <taxon>Clostridia</taxon>
        <taxon>Peptostreptococcales</taxon>
        <taxon>Thermotaleaceae</taxon>
        <taxon>Anaerosolibacter</taxon>
    </lineage>
</organism>
<name>A0A841KPA1_9FIRM</name>
<dbReference type="GO" id="GO:0006935">
    <property type="term" value="P:chemotaxis"/>
    <property type="evidence" value="ECO:0007669"/>
    <property type="project" value="UniProtKB-KW"/>
</dbReference>
<keyword evidence="4" id="KW-0812">Transmembrane</keyword>
<proteinExistence type="inferred from homology"/>
<evidence type="ECO:0000256" key="2">
    <source>
        <dbReference type="ARBA" id="ARBA00022475"/>
    </source>
</evidence>
<evidence type="ECO:0000256" key="10">
    <source>
        <dbReference type="SAM" id="Coils"/>
    </source>
</evidence>
<dbReference type="PROSITE" id="PS50885">
    <property type="entry name" value="HAMP"/>
    <property type="match status" value="1"/>
</dbReference>
<dbReference type="SMART" id="SM00283">
    <property type="entry name" value="MA"/>
    <property type="match status" value="1"/>
</dbReference>
<reference evidence="13 14" key="1">
    <citation type="submission" date="2020-08" db="EMBL/GenBank/DDBJ databases">
        <title>Genomic Encyclopedia of Type Strains, Phase IV (KMG-IV): sequencing the most valuable type-strain genomes for metagenomic binning, comparative biology and taxonomic classification.</title>
        <authorList>
            <person name="Goeker M."/>
        </authorList>
    </citation>
    <scope>NUCLEOTIDE SEQUENCE [LARGE SCALE GENOMIC DNA]</scope>
    <source>
        <strain evidence="13 14">DSM 103526</strain>
    </source>
</reference>
<dbReference type="RefSeq" id="WP_184309144.1">
    <property type="nucleotide sequence ID" value="NZ_JACHEN010000005.1"/>
</dbReference>
<dbReference type="PROSITE" id="PS50111">
    <property type="entry name" value="CHEMOTAXIS_TRANSDUC_2"/>
    <property type="match status" value="1"/>
</dbReference>
<feature type="domain" description="Methyl-accepting transducer" evidence="11">
    <location>
        <begin position="394"/>
        <end position="631"/>
    </location>
</feature>
<dbReference type="PANTHER" id="PTHR32089">
    <property type="entry name" value="METHYL-ACCEPTING CHEMOTAXIS PROTEIN MCPB"/>
    <property type="match status" value="1"/>
</dbReference>
<dbReference type="InterPro" id="IPR033479">
    <property type="entry name" value="dCache_1"/>
</dbReference>
<dbReference type="EMBL" id="JACHEN010000005">
    <property type="protein sequence ID" value="MBB6215131.1"/>
    <property type="molecule type" value="Genomic_DNA"/>
</dbReference>
<protein>
    <submittedName>
        <fullName evidence="13">Methyl-accepting chemotaxis protein</fullName>
    </submittedName>
</protein>
<dbReference type="InterPro" id="IPR003660">
    <property type="entry name" value="HAMP_dom"/>
</dbReference>
<dbReference type="CDD" id="cd12912">
    <property type="entry name" value="PDC2_MCP_like"/>
    <property type="match status" value="1"/>
</dbReference>
<dbReference type="Gene3D" id="1.10.287.950">
    <property type="entry name" value="Methyl-accepting chemotaxis protein"/>
    <property type="match status" value="1"/>
</dbReference>
<keyword evidence="14" id="KW-1185">Reference proteome</keyword>
<dbReference type="Pfam" id="PF00015">
    <property type="entry name" value="MCPsignal"/>
    <property type="match status" value="1"/>
</dbReference>
<evidence type="ECO:0000256" key="3">
    <source>
        <dbReference type="ARBA" id="ARBA00022500"/>
    </source>
</evidence>
<dbReference type="Gene3D" id="6.10.340.10">
    <property type="match status" value="1"/>
</dbReference>
<keyword evidence="5" id="KW-1133">Transmembrane helix</keyword>
<dbReference type="InterPro" id="IPR029151">
    <property type="entry name" value="Sensor-like_sf"/>
</dbReference>
<dbReference type="GO" id="GO:0004888">
    <property type="term" value="F:transmembrane signaling receptor activity"/>
    <property type="evidence" value="ECO:0007669"/>
    <property type="project" value="InterPro"/>
</dbReference>
<dbReference type="AlphaFoldDB" id="A0A841KPA1"/>
<evidence type="ECO:0000256" key="1">
    <source>
        <dbReference type="ARBA" id="ARBA00004651"/>
    </source>
</evidence>
<comment type="caution">
    <text evidence="13">The sequence shown here is derived from an EMBL/GenBank/DDBJ whole genome shotgun (WGS) entry which is preliminary data.</text>
</comment>
<keyword evidence="3" id="KW-0145">Chemotaxis</keyword>
<evidence type="ECO:0000259" key="12">
    <source>
        <dbReference type="PROSITE" id="PS50885"/>
    </source>
</evidence>
<dbReference type="Proteomes" id="UP000579281">
    <property type="component" value="Unassembled WGS sequence"/>
</dbReference>
<evidence type="ECO:0000256" key="7">
    <source>
        <dbReference type="ARBA" id="ARBA00023224"/>
    </source>
</evidence>
<dbReference type="Gene3D" id="3.30.450.20">
    <property type="entry name" value="PAS domain"/>
    <property type="match status" value="1"/>
</dbReference>
<dbReference type="GO" id="GO:0007165">
    <property type="term" value="P:signal transduction"/>
    <property type="evidence" value="ECO:0007669"/>
    <property type="project" value="UniProtKB-KW"/>
</dbReference>
<dbReference type="CDD" id="cd12914">
    <property type="entry name" value="PDC1_DGC_like"/>
    <property type="match status" value="1"/>
</dbReference>
<evidence type="ECO:0000256" key="6">
    <source>
        <dbReference type="ARBA" id="ARBA00023136"/>
    </source>
</evidence>
<dbReference type="CDD" id="cd06225">
    <property type="entry name" value="HAMP"/>
    <property type="match status" value="1"/>
</dbReference>
<sequence>MKRNFNIFSKLIIFFLALVIIPLSISNYMGLNKFTNALDTQSASSMQTLATEKKKLLDQLLKNVKEESFILSKDLEAIDLLKDIQSGNANPGEIENHRALLGSYLKAIFDQSEGMFENIFFVDNAGLITADGIGGVSVGVDINSYNYYKEVLSTKKQCFDDVILSPVSGRPVLVLGTPVFDENNQLIGVFNMAMEFNKITEMLIQRNEGEKFNYYILNKDGLVIAHENKENVFKFDFAQGEETLQKAFAEMKSQKDGATIYTMDGVEKLVAFTQHGEKGWFIATAISVNDYQAPINAIRRDLLLIVALCLVGASAVAYFVSKSLANPLKKLSLHVDDVAKGNLSVKIENIKSRDEIGKLNTSFQIMIGSLKEIIANVVQQGTAAKETSEKTGMAFHELQGVVENISATIEEISAGMEESAASTQEITASTEEVSAAISIMAKKSQESTKDTVEMNKRAEELKETAVKLKENTEKILNTTKYDLEAAIEKSKVVEKIEELTGAIMAISEQTNLLALNAAIEAARAGDAGKGFAVVAEEVRKLAEESSKTAVNIKGIIEQVTLAVRDLTNSSNSLLSFVDKDVQNNYEFLLKTGEQYNADAQKISMVMGEFDRASQDINSMVDQIATTISEIAISVNEGASGTTNISENIGGLVDKTAEIKEMFDENTRSAEQLNEMVKKFRI</sequence>
<dbReference type="InterPro" id="IPR004089">
    <property type="entry name" value="MCPsignal_dom"/>
</dbReference>
<keyword evidence="7 9" id="KW-0807">Transducer</keyword>
<evidence type="ECO:0000313" key="14">
    <source>
        <dbReference type="Proteomes" id="UP000579281"/>
    </source>
</evidence>
<comment type="similarity">
    <text evidence="8">Belongs to the methyl-accepting chemotaxis (MCP) protein family.</text>
</comment>
<feature type="coiled-coil region" evidence="10">
    <location>
        <begin position="451"/>
        <end position="478"/>
    </location>
</feature>
<dbReference type="Pfam" id="PF02743">
    <property type="entry name" value="dCache_1"/>
    <property type="match status" value="1"/>
</dbReference>
<dbReference type="SUPFAM" id="SSF103190">
    <property type="entry name" value="Sensory domain-like"/>
    <property type="match status" value="1"/>
</dbReference>
<dbReference type="SUPFAM" id="SSF58104">
    <property type="entry name" value="Methyl-accepting chemotaxis protein (MCP) signaling domain"/>
    <property type="match status" value="1"/>
</dbReference>
<feature type="domain" description="HAMP" evidence="12">
    <location>
        <begin position="322"/>
        <end position="375"/>
    </location>
</feature>